<name>A0A7W9YMN4_9ACTN</name>
<dbReference type="AlphaFoldDB" id="A0A7W9YMN4"/>
<dbReference type="GO" id="GO:0016787">
    <property type="term" value="F:hydrolase activity"/>
    <property type="evidence" value="ECO:0007669"/>
    <property type="project" value="UniProtKB-KW"/>
</dbReference>
<sequence length="258" mass="26540">MHVGDIFTDRAGLPDLPDLPDRRLLDTSLVHRREGGHRLPALVWDAGPGWRMLSSGVLGGGLGSRSYVVNAQVPGGYRRTDPRDHLAEIARAAGLRGHGVGLMTAADVTNAAFAADGGVEAVATVGIGRPTWAAAPSDLDEARLGHARAAGGTESIRPGTINIIVAVPVPLSDAALVNALSTATEAKVQAVMEAGFACTGTASDAICLAVRSETGTEPPASFGGPRSRWGARIARAVHAAVRTGALRDARRTTTARGL</sequence>
<dbReference type="EMBL" id="JACHDS010000001">
    <property type="protein sequence ID" value="MBB6174780.1"/>
    <property type="molecule type" value="Genomic_DNA"/>
</dbReference>
<organism evidence="1 2">
    <name type="scientific">Nocardiopsis mwathae</name>
    <dbReference type="NCBI Taxonomy" id="1472723"/>
    <lineage>
        <taxon>Bacteria</taxon>
        <taxon>Bacillati</taxon>
        <taxon>Actinomycetota</taxon>
        <taxon>Actinomycetes</taxon>
        <taxon>Streptosporangiales</taxon>
        <taxon>Nocardiopsidaceae</taxon>
        <taxon>Nocardiopsis</taxon>
    </lineage>
</organism>
<dbReference type="Pfam" id="PF01955">
    <property type="entry name" value="CbiZ"/>
    <property type="match status" value="1"/>
</dbReference>
<dbReference type="RefSeq" id="WP_394353805.1">
    <property type="nucleotide sequence ID" value="NZ_JACHDS010000001.1"/>
</dbReference>
<gene>
    <name evidence="1" type="ORF">HNR23_004840</name>
</gene>
<protein>
    <submittedName>
        <fullName evidence="1">Adenosylcobinamide amidohydrolase</fullName>
    </submittedName>
</protein>
<dbReference type="PANTHER" id="PTHR35336">
    <property type="entry name" value="ADENOSYLCOBINAMIDE AMIDOHYDROLASE"/>
    <property type="match status" value="1"/>
</dbReference>
<dbReference type="Proteomes" id="UP000546642">
    <property type="component" value="Unassembled WGS sequence"/>
</dbReference>
<dbReference type="InterPro" id="IPR052209">
    <property type="entry name" value="CbiZ"/>
</dbReference>
<evidence type="ECO:0000313" key="2">
    <source>
        <dbReference type="Proteomes" id="UP000546642"/>
    </source>
</evidence>
<keyword evidence="1" id="KW-0378">Hydrolase</keyword>
<reference evidence="1 2" key="1">
    <citation type="submission" date="2020-08" db="EMBL/GenBank/DDBJ databases">
        <title>Sequencing the genomes of 1000 actinobacteria strains.</title>
        <authorList>
            <person name="Klenk H.-P."/>
        </authorList>
    </citation>
    <scope>NUCLEOTIDE SEQUENCE [LARGE SCALE GENOMIC DNA]</scope>
    <source>
        <strain evidence="1 2">DSM 46659</strain>
    </source>
</reference>
<evidence type="ECO:0000313" key="1">
    <source>
        <dbReference type="EMBL" id="MBB6174780.1"/>
    </source>
</evidence>
<proteinExistence type="predicted"/>
<keyword evidence="2" id="KW-1185">Reference proteome</keyword>
<accession>A0A7W9YMN4</accession>
<comment type="caution">
    <text evidence="1">The sequence shown here is derived from an EMBL/GenBank/DDBJ whole genome shotgun (WGS) entry which is preliminary data.</text>
</comment>
<dbReference type="InterPro" id="IPR002808">
    <property type="entry name" value="AdoCbi_amidolase"/>
</dbReference>
<dbReference type="PANTHER" id="PTHR35336:SF5">
    <property type="entry name" value="ADENOSYLCOBINAMIDE AMIDOHYDROLASE"/>
    <property type="match status" value="1"/>
</dbReference>